<protein>
    <submittedName>
        <fullName evidence="3">C2H2-type domain-containing protein</fullName>
    </submittedName>
</protein>
<keyword evidence="2" id="KW-1185">Reference proteome</keyword>
<evidence type="ECO:0000256" key="1">
    <source>
        <dbReference type="SAM" id="MobiDB-lite"/>
    </source>
</evidence>
<organism evidence="2 3">
    <name type="scientific">Macrostomum lignano</name>
    <dbReference type="NCBI Taxonomy" id="282301"/>
    <lineage>
        <taxon>Eukaryota</taxon>
        <taxon>Metazoa</taxon>
        <taxon>Spiralia</taxon>
        <taxon>Lophotrochozoa</taxon>
        <taxon>Platyhelminthes</taxon>
        <taxon>Rhabditophora</taxon>
        <taxon>Macrostomorpha</taxon>
        <taxon>Macrostomida</taxon>
        <taxon>Macrostomidae</taxon>
        <taxon>Macrostomum</taxon>
    </lineage>
</organism>
<dbReference type="AlphaFoldDB" id="A0A1I8F8Z4"/>
<name>A0A1I8F8Z4_9PLAT</name>
<sequence>MQICGKRFSLAAAAQQAPESDHSTLKRYLASDPYKCEDCGKALHPALLAGVAQQEGAPPGASPTRTRERLEKLHGCGEDCGHTTKSAEEHYHHVKLHHQHTAGDSAKAAAVLPRRRSLRRNSHVEAAASSPAPAAAGYPPNVPASCP</sequence>
<accession>A0A1I8F8Z4</accession>
<reference evidence="3" key="1">
    <citation type="submission" date="2016-11" db="UniProtKB">
        <authorList>
            <consortium name="WormBaseParasite"/>
        </authorList>
    </citation>
    <scope>IDENTIFICATION</scope>
</reference>
<feature type="compositionally biased region" description="Low complexity" evidence="1">
    <location>
        <begin position="126"/>
        <end position="136"/>
    </location>
</feature>
<evidence type="ECO:0000313" key="3">
    <source>
        <dbReference type="WBParaSite" id="maker-unitig_25178-snap-gene-0.2-mRNA-1"/>
    </source>
</evidence>
<proteinExistence type="predicted"/>
<dbReference type="Proteomes" id="UP000095280">
    <property type="component" value="Unplaced"/>
</dbReference>
<evidence type="ECO:0000313" key="2">
    <source>
        <dbReference type="Proteomes" id="UP000095280"/>
    </source>
</evidence>
<dbReference type="WBParaSite" id="maker-unitig_25178-snap-gene-0.2-mRNA-1">
    <property type="protein sequence ID" value="maker-unitig_25178-snap-gene-0.2-mRNA-1"/>
    <property type="gene ID" value="maker-unitig_25178-snap-gene-0.2"/>
</dbReference>
<feature type="region of interest" description="Disordered" evidence="1">
    <location>
        <begin position="114"/>
        <end position="147"/>
    </location>
</feature>